<feature type="region of interest" description="Disordered" evidence="1">
    <location>
        <begin position="771"/>
        <end position="791"/>
    </location>
</feature>
<feature type="compositionally biased region" description="Acidic residues" evidence="1">
    <location>
        <begin position="777"/>
        <end position="787"/>
    </location>
</feature>
<keyword evidence="4" id="KW-1185">Reference proteome</keyword>
<gene>
    <name evidence="3" type="ORF">N7492_001258</name>
</gene>
<name>A0A9W9ITG0_9EURO</name>
<reference evidence="3" key="1">
    <citation type="submission" date="2022-11" db="EMBL/GenBank/DDBJ databases">
        <authorList>
            <person name="Petersen C."/>
        </authorList>
    </citation>
    <scope>NUCLEOTIDE SEQUENCE</scope>
    <source>
        <strain evidence="3">IBT 21917</strain>
    </source>
</reference>
<dbReference type="EMBL" id="JAPQKO010000001">
    <property type="protein sequence ID" value="KAJ5183642.1"/>
    <property type="molecule type" value="Genomic_DNA"/>
</dbReference>
<feature type="domain" description="BRCT" evidence="2">
    <location>
        <begin position="341"/>
        <end position="424"/>
    </location>
</feature>
<comment type="caution">
    <text evidence="3">The sequence shown here is derived from an EMBL/GenBank/DDBJ whole genome shotgun (WGS) entry which is preliminary data.</text>
</comment>
<dbReference type="FunFam" id="3.40.50.10190:FF:000048">
    <property type="entry name" value="DNA repair protein Rtt107"/>
    <property type="match status" value="1"/>
</dbReference>
<protein>
    <recommendedName>
        <fullName evidence="2">BRCT domain-containing protein</fullName>
    </recommendedName>
</protein>
<dbReference type="PANTHER" id="PTHR47667">
    <property type="entry name" value="REGULATOR OF TY1 TRANSPOSITION PROTEIN 107"/>
    <property type="match status" value="1"/>
</dbReference>
<evidence type="ECO:0000313" key="4">
    <source>
        <dbReference type="Proteomes" id="UP001146351"/>
    </source>
</evidence>
<sequence length="853" mass="95523">MAQTGEDIKLFEQCRICIVCTPDLSLETAEQLAALIEEYGGEPSIHQSSLTEDDISDCTHVVSSTINFEAYDLTHRVLIPVVKPAWVHTSLAKRKLANPRQHSPDPRLFFKDVVVTCGDIPEGDKDAIIGGVLAKGGLYSSRMSQTVTHLVDLTLESDKARIMQAKRLNGKIVLPHWFDDCLKLGQRIDERPYTLPDPEILRATHDVPIRPLDNKELAGASTPEPSAIPSPVSGSRQKGQKSVFDGKRVMLSPDLSIGSHLRESIEDVITRGGASVTANVNEADWLICRFRDGVVYRTASRQNKEVGNLSWLYSLMTFNRYSRPLGQMLHYPVSRTPIPGFDKLKISLSNYVGEARIFLENLIAATGAECTKTLKQENTHLITAHGNSEKCSAAREWGLQVVNHLWLEDSYAKWKLQPVSEPRYNHFPKRSHLGEIAGQTMLDRGVLEHHFFSSEDTESSGPPSAMQDDDENTTSVEPPAEKKNKLGEVASGATHGTPQVKIKSRRPSEKKTETPARSRLIPDDKENDTPSSTNSRKSKEAATARLHDYAPDLALYEKEMKRRGGVIYGGRRKSDEDRVKLNPKKRRSVEPTGESGDELAMDVKRAKKSRPAIQMHLLITGYQKWVGKGNEKKLDADKQRLRELGIMMVQDARRCTHLAAPSILRTTKFVNALAYAPVIVNTDFVTQCLEKQKLADPADFPLVDEAAEKKFHFSLADAVDKAKKNKNKLLRGFRIYCTEDIRGGFDAFKSIVNANGGECLLFKGRLALTSNSRREESDDEDSEGETDEPGRNEVFLLSSAEPQHARLWPRFRQVATDVKRTPWIVRVDWLLDMAMAQELQAPARYELTEDMVE</sequence>
<dbReference type="CDD" id="cd18436">
    <property type="entry name" value="BRCT_BRC1_like_rpt2"/>
    <property type="match status" value="1"/>
</dbReference>
<dbReference type="GO" id="GO:0035361">
    <property type="term" value="C:Cul8-RING ubiquitin ligase complex"/>
    <property type="evidence" value="ECO:0007669"/>
    <property type="project" value="TreeGrafter"/>
</dbReference>
<organism evidence="3 4">
    <name type="scientific">Penicillium capsulatum</name>
    <dbReference type="NCBI Taxonomy" id="69766"/>
    <lineage>
        <taxon>Eukaryota</taxon>
        <taxon>Fungi</taxon>
        <taxon>Dikarya</taxon>
        <taxon>Ascomycota</taxon>
        <taxon>Pezizomycotina</taxon>
        <taxon>Eurotiomycetes</taxon>
        <taxon>Eurotiomycetidae</taxon>
        <taxon>Eurotiales</taxon>
        <taxon>Aspergillaceae</taxon>
        <taxon>Penicillium</taxon>
    </lineage>
</organism>
<proteinExistence type="predicted"/>
<evidence type="ECO:0000256" key="1">
    <source>
        <dbReference type="SAM" id="MobiDB-lite"/>
    </source>
</evidence>
<feature type="domain" description="BRCT" evidence="2">
    <location>
        <begin position="104"/>
        <end position="195"/>
    </location>
</feature>
<feature type="compositionally biased region" description="Basic and acidic residues" evidence="1">
    <location>
        <begin position="506"/>
        <end position="528"/>
    </location>
</feature>
<feature type="region of interest" description="Disordered" evidence="1">
    <location>
        <begin position="568"/>
        <end position="597"/>
    </location>
</feature>
<dbReference type="Gene3D" id="3.40.50.10190">
    <property type="entry name" value="BRCT domain"/>
    <property type="match status" value="5"/>
</dbReference>
<dbReference type="OrthoDB" id="342264at2759"/>
<feature type="domain" description="BRCT" evidence="2">
    <location>
        <begin position="6"/>
        <end position="104"/>
    </location>
</feature>
<dbReference type="SUPFAM" id="SSF52113">
    <property type="entry name" value="BRCT domain"/>
    <property type="match status" value="5"/>
</dbReference>
<dbReference type="GO" id="GO:1990683">
    <property type="term" value="P:DNA double-strand break attachment to nuclear envelope"/>
    <property type="evidence" value="ECO:0007669"/>
    <property type="project" value="TreeGrafter"/>
</dbReference>
<dbReference type="InterPro" id="IPR053036">
    <property type="entry name" value="CellCycle_DNARepair_Reg"/>
</dbReference>
<dbReference type="CDD" id="cd17743">
    <property type="entry name" value="BRCT_BRC1_like_rpt5"/>
    <property type="match status" value="1"/>
</dbReference>
<dbReference type="Pfam" id="PF00533">
    <property type="entry name" value="BRCT"/>
    <property type="match status" value="2"/>
</dbReference>
<dbReference type="PANTHER" id="PTHR47667:SF1">
    <property type="entry name" value="REGULATOR OF TY1 TRANSPOSITION PROTEIN 107"/>
    <property type="match status" value="1"/>
</dbReference>
<dbReference type="InterPro" id="IPR036420">
    <property type="entry name" value="BRCT_dom_sf"/>
</dbReference>
<evidence type="ECO:0000259" key="2">
    <source>
        <dbReference type="PROSITE" id="PS50172"/>
    </source>
</evidence>
<dbReference type="Proteomes" id="UP001146351">
    <property type="component" value="Unassembled WGS sequence"/>
</dbReference>
<feature type="region of interest" description="Disordered" evidence="1">
    <location>
        <begin position="215"/>
        <end position="243"/>
    </location>
</feature>
<dbReference type="CDD" id="cd00027">
    <property type="entry name" value="BRCT"/>
    <property type="match status" value="1"/>
</dbReference>
<feature type="domain" description="BRCT" evidence="2">
    <location>
        <begin position="607"/>
        <end position="702"/>
    </location>
</feature>
<dbReference type="GO" id="GO:0006302">
    <property type="term" value="P:double-strand break repair"/>
    <property type="evidence" value="ECO:0007669"/>
    <property type="project" value="TreeGrafter"/>
</dbReference>
<dbReference type="PROSITE" id="PS50172">
    <property type="entry name" value="BRCT"/>
    <property type="match status" value="4"/>
</dbReference>
<evidence type="ECO:0000313" key="3">
    <source>
        <dbReference type="EMBL" id="KAJ5183642.1"/>
    </source>
</evidence>
<feature type="region of interest" description="Disordered" evidence="1">
    <location>
        <begin position="453"/>
        <end position="545"/>
    </location>
</feature>
<reference evidence="3" key="2">
    <citation type="journal article" date="2023" name="IMA Fungus">
        <title>Comparative genomic study of the Penicillium genus elucidates a diverse pangenome and 15 lateral gene transfer events.</title>
        <authorList>
            <person name="Petersen C."/>
            <person name="Sorensen T."/>
            <person name="Nielsen M.R."/>
            <person name="Sondergaard T.E."/>
            <person name="Sorensen J.L."/>
            <person name="Fitzpatrick D.A."/>
            <person name="Frisvad J.C."/>
            <person name="Nielsen K.L."/>
        </authorList>
    </citation>
    <scope>NUCLEOTIDE SEQUENCE</scope>
    <source>
        <strain evidence="3">IBT 21917</strain>
    </source>
</reference>
<dbReference type="CDD" id="cd18437">
    <property type="entry name" value="BRCT_BRC1_like_rpt3"/>
    <property type="match status" value="1"/>
</dbReference>
<dbReference type="InterPro" id="IPR001357">
    <property type="entry name" value="BRCT_dom"/>
</dbReference>
<dbReference type="Pfam" id="PF12738">
    <property type="entry name" value="PTCB-BRCT"/>
    <property type="match status" value="1"/>
</dbReference>
<dbReference type="GO" id="GO:0005634">
    <property type="term" value="C:nucleus"/>
    <property type="evidence" value="ECO:0007669"/>
    <property type="project" value="TreeGrafter"/>
</dbReference>
<dbReference type="SMART" id="SM00292">
    <property type="entry name" value="BRCT"/>
    <property type="match status" value="6"/>
</dbReference>
<dbReference type="Pfam" id="PF16770">
    <property type="entry name" value="RTT107_BRCT_5"/>
    <property type="match status" value="1"/>
</dbReference>
<dbReference type="AlphaFoldDB" id="A0A9W9ITG0"/>
<accession>A0A9W9ITG0</accession>